<protein>
    <submittedName>
        <fullName evidence="5">Uncharacterized HTH-type transcriptional regulator ydfH</fullName>
    </submittedName>
</protein>
<keyword evidence="3" id="KW-0804">Transcription</keyword>
<dbReference type="InterPro" id="IPR036390">
    <property type="entry name" value="WH_DNA-bd_sf"/>
</dbReference>
<dbReference type="InterPro" id="IPR036388">
    <property type="entry name" value="WH-like_DNA-bd_sf"/>
</dbReference>
<dbReference type="Proteomes" id="UP000249008">
    <property type="component" value="Chromosome 1"/>
</dbReference>
<dbReference type="SUPFAM" id="SSF46785">
    <property type="entry name" value="Winged helix' DNA-binding domain"/>
    <property type="match status" value="1"/>
</dbReference>
<dbReference type="SMART" id="SM00345">
    <property type="entry name" value="HTH_GNTR"/>
    <property type="match status" value="1"/>
</dbReference>
<dbReference type="EMBL" id="LS483487">
    <property type="protein sequence ID" value="SQJ06826.1"/>
    <property type="molecule type" value="Genomic_DNA"/>
</dbReference>
<feature type="domain" description="HTH gntR-type" evidence="4">
    <location>
        <begin position="9"/>
        <end position="76"/>
    </location>
</feature>
<evidence type="ECO:0000256" key="3">
    <source>
        <dbReference type="ARBA" id="ARBA00023163"/>
    </source>
</evidence>
<dbReference type="Pfam" id="PF07729">
    <property type="entry name" value="FCD"/>
    <property type="match status" value="1"/>
</dbReference>
<organism evidence="5 6">
    <name type="scientific">Fusobacterium ulcerans</name>
    <dbReference type="NCBI Taxonomy" id="861"/>
    <lineage>
        <taxon>Bacteria</taxon>
        <taxon>Fusobacteriati</taxon>
        <taxon>Fusobacteriota</taxon>
        <taxon>Fusobacteriia</taxon>
        <taxon>Fusobacteriales</taxon>
        <taxon>Fusobacteriaceae</taxon>
        <taxon>Fusobacterium</taxon>
    </lineage>
</organism>
<keyword evidence="2" id="KW-0238">DNA-binding</keyword>
<dbReference type="SUPFAM" id="SSF48008">
    <property type="entry name" value="GntR ligand-binding domain-like"/>
    <property type="match status" value="1"/>
</dbReference>
<dbReference type="PANTHER" id="PTHR43537:SF5">
    <property type="entry name" value="UXU OPERON TRANSCRIPTIONAL REGULATOR"/>
    <property type="match status" value="1"/>
</dbReference>
<dbReference type="KEGG" id="ful:C4N20_00890"/>
<dbReference type="GO" id="GO:0003677">
    <property type="term" value="F:DNA binding"/>
    <property type="evidence" value="ECO:0007669"/>
    <property type="project" value="UniProtKB-KW"/>
</dbReference>
<dbReference type="InterPro" id="IPR011711">
    <property type="entry name" value="GntR_C"/>
</dbReference>
<proteinExistence type="predicted"/>
<accession>A0AAX1TTQ3</accession>
<dbReference type="PANTHER" id="PTHR43537">
    <property type="entry name" value="TRANSCRIPTIONAL REGULATOR, GNTR FAMILY"/>
    <property type="match status" value="1"/>
</dbReference>
<dbReference type="GeneID" id="78453345"/>
<dbReference type="CDD" id="cd07377">
    <property type="entry name" value="WHTH_GntR"/>
    <property type="match status" value="1"/>
</dbReference>
<sequence length="217" mass="25643">MKENAIEVMDRRTLVFEALKNDIINGNIKFGEKINENEYSIRYNISRTPLREALSKLEMMGIIERIPFKGVFLKKFDSEKVKEIYEIRLELEYIIYKEIKEIMTDKHIKKVEKIVAKSQKYNNSNNLAKFSETLEEFDNYLYSLSKKELSLKILSELSFYMNIFKKTNPNMQETVDEHEKIIEALKEKNDDKIYAALGEHLDNAAEYVVKTFDKISI</sequence>
<dbReference type="RefSeq" id="WP_005981851.1">
    <property type="nucleotide sequence ID" value="NZ_BAABXY010000001.1"/>
</dbReference>
<dbReference type="Gene3D" id="1.20.120.530">
    <property type="entry name" value="GntR ligand-binding domain-like"/>
    <property type="match status" value="1"/>
</dbReference>
<dbReference type="Pfam" id="PF00392">
    <property type="entry name" value="GntR"/>
    <property type="match status" value="1"/>
</dbReference>
<evidence type="ECO:0000313" key="5">
    <source>
        <dbReference type="EMBL" id="SQJ06826.1"/>
    </source>
</evidence>
<dbReference type="InterPro" id="IPR000524">
    <property type="entry name" value="Tscrpt_reg_HTH_GntR"/>
</dbReference>
<reference evidence="5 6" key="1">
    <citation type="submission" date="2018-06" db="EMBL/GenBank/DDBJ databases">
        <authorList>
            <consortium name="Pathogen Informatics"/>
            <person name="Doyle S."/>
        </authorList>
    </citation>
    <scope>NUCLEOTIDE SEQUENCE [LARGE SCALE GENOMIC DNA]</scope>
    <source>
        <strain evidence="5 6">NCTC12112</strain>
    </source>
</reference>
<dbReference type="AlphaFoldDB" id="A0AAX1TTQ3"/>
<dbReference type="GO" id="GO:0003700">
    <property type="term" value="F:DNA-binding transcription factor activity"/>
    <property type="evidence" value="ECO:0007669"/>
    <property type="project" value="InterPro"/>
</dbReference>
<evidence type="ECO:0000313" key="6">
    <source>
        <dbReference type="Proteomes" id="UP000249008"/>
    </source>
</evidence>
<name>A0AAX1TTQ3_9FUSO</name>
<evidence type="ECO:0000256" key="2">
    <source>
        <dbReference type="ARBA" id="ARBA00023125"/>
    </source>
</evidence>
<dbReference type="InterPro" id="IPR008920">
    <property type="entry name" value="TF_FadR/GntR_C"/>
</dbReference>
<evidence type="ECO:0000259" key="4">
    <source>
        <dbReference type="PROSITE" id="PS50949"/>
    </source>
</evidence>
<gene>
    <name evidence="5" type="primary">ydfH_3</name>
    <name evidence="5" type="ORF">NCTC12112_02053</name>
</gene>
<dbReference type="PROSITE" id="PS50949">
    <property type="entry name" value="HTH_GNTR"/>
    <property type="match status" value="1"/>
</dbReference>
<evidence type="ECO:0000256" key="1">
    <source>
        <dbReference type="ARBA" id="ARBA00023015"/>
    </source>
</evidence>
<keyword evidence="1" id="KW-0805">Transcription regulation</keyword>
<dbReference type="Gene3D" id="1.10.10.10">
    <property type="entry name" value="Winged helix-like DNA-binding domain superfamily/Winged helix DNA-binding domain"/>
    <property type="match status" value="1"/>
</dbReference>